<proteinExistence type="predicted"/>
<dbReference type="GO" id="GO:0016787">
    <property type="term" value="F:hydrolase activity"/>
    <property type="evidence" value="ECO:0007669"/>
    <property type="project" value="UniProtKB-KW"/>
</dbReference>
<name>A0A6N4WJ08_9MYCO</name>
<feature type="region of interest" description="Disordered" evidence="2">
    <location>
        <begin position="162"/>
        <end position="186"/>
    </location>
</feature>
<dbReference type="InterPro" id="IPR010427">
    <property type="entry name" value="DUF1023"/>
</dbReference>
<dbReference type="Proteomes" id="UP000467249">
    <property type="component" value="Chromosome"/>
</dbReference>
<evidence type="ECO:0000256" key="1">
    <source>
        <dbReference type="SAM" id="Coils"/>
    </source>
</evidence>
<reference evidence="4 5" key="1">
    <citation type="journal article" date="2019" name="Emerg. Microbes Infect.">
        <title>Comprehensive subspecies identification of 175 nontuberculous mycobacteria species based on 7547 genomic profiles.</title>
        <authorList>
            <person name="Matsumoto Y."/>
            <person name="Kinjo T."/>
            <person name="Motooka D."/>
            <person name="Nabeya D."/>
            <person name="Jung N."/>
            <person name="Uechi K."/>
            <person name="Horii T."/>
            <person name="Iida T."/>
            <person name="Fujita J."/>
            <person name="Nakamura S."/>
        </authorList>
    </citation>
    <scope>NUCLEOTIDE SEQUENCE [LARGE SCALE GENOMIC DNA]</scope>
    <source>
        <strain evidence="4 5">JCM 30275</strain>
    </source>
</reference>
<gene>
    <name evidence="4" type="ORF">MANY_53810</name>
</gene>
<protein>
    <submittedName>
        <fullName evidence="4">Alpha/beta hydrolase</fullName>
    </submittedName>
</protein>
<dbReference type="Pfam" id="PF06259">
    <property type="entry name" value="Abhydrolase_8"/>
    <property type="match status" value="1"/>
</dbReference>
<feature type="compositionally biased region" description="Polar residues" evidence="2">
    <location>
        <begin position="203"/>
        <end position="212"/>
    </location>
</feature>
<dbReference type="KEGG" id="many:MANY_53810"/>
<dbReference type="AlphaFoldDB" id="A0A6N4WJ08"/>
<sequence>MTLTVQDIERWNPGDVREVFHAATSRAQAAHDAADGLATLPAFETWGGEAAEAAKHAIGQTRKDLDAQGNEALAVANAARSAADEIERIKSELAALKADAESLGMEIDPIAGTVLPGPKVRNPVEAELKEMQLQPRLDKIVAEANMVDIALANAINMAGGKTPIPSLGPHPEIPDRPPPGDPKQFADYWRSLSKEQKDYLYSQDHNIGNNPNMPVGDDDHPGSDYYNRLNLADQLKHAEAAQSQLDALRAEHPDWAEGKNLPRNIGDAQQYAAWQRQFTDAKNGSKYLSDLRAVNNAVKDHPERNLMLLDTQNGRQARAAIAVGDPDNAEHVSVTTPGLNTTVHGAIEGMSDDAMHVRAEAIQQLRLAGRGDEGVAAIAWIGYDPPQVPGGTDLPGSLQGGYEVSHDAVAKAGAVDLSRFYDGITAVHHGPLDLTAIGHSYGSLTTGLALQEPGSHGVDNALFYGSPGIEATTPQQLGLQPGHVFTMETPDDPIQMVYDGPKIAHQVAPFLPPPFNGLAGTGLAAADLTGAGDFGPNPATNPNFTHLETGAVTAPDGRALSAASGHSDYPRWDSAHNQLYTTGYNIASVIAGTTPIPQK</sequence>
<evidence type="ECO:0000259" key="3">
    <source>
        <dbReference type="Pfam" id="PF06259"/>
    </source>
</evidence>
<organism evidence="4 5">
    <name type="scientific">Mycolicibacterium anyangense</name>
    <dbReference type="NCBI Taxonomy" id="1431246"/>
    <lineage>
        <taxon>Bacteria</taxon>
        <taxon>Bacillati</taxon>
        <taxon>Actinomycetota</taxon>
        <taxon>Actinomycetes</taxon>
        <taxon>Mycobacteriales</taxon>
        <taxon>Mycobacteriaceae</taxon>
        <taxon>Mycolicibacterium</taxon>
    </lineage>
</organism>
<feature type="domain" description="DUF1023" evidence="3">
    <location>
        <begin position="315"/>
        <end position="497"/>
    </location>
</feature>
<accession>A0A6N4WJ08</accession>
<feature type="region of interest" description="Disordered" evidence="2">
    <location>
        <begin position="202"/>
        <end position="225"/>
    </location>
</feature>
<keyword evidence="4" id="KW-0378">Hydrolase</keyword>
<feature type="coiled-coil region" evidence="1">
    <location>
        <begin position="79"/>
        <end position="106"/>
    </location>
</feature>
<dbReference type="EMBL" id="AP022620">
    <property type="protein sequence ID" value="BBZ80044.1"/>
    <property type="molecule type" value="Genomic_DNA"/>
</dbReference>
<evidence type="ECO:0000256" key="2">
    <source>
        <dbReference type="SAM" id="MobiDB-lite"/>
    </source>
</evidence>
<evidence type="ECO:0000313" key="4">
    <source>
        <dbReference type="EMBL" id="BBZ80044.1"/>
    </source>
</evidence>
<keyword evidence="1" id="KW-0175">Coiled coil</keyword>
<evidence type="ECO:0000313" key="5">
    <source>
        <dbReference type="Proteomes" id="UP000467249"/>
    </source>
</evidence>
<keyword evidence="5" id="KW-1185">Reference proteome</keyword>